<dbReference type="FunFam" id="3.90.550.10:FF:000003">
    <property type="entry name" value="2-C-methyl-D-erythritol 4-phosphate cytidylyltransferase"/>
    <property type="match status" value="1"/>
</dbReference>
<dbReference type="NCBIfam" id="NF001183">
    <property type="entry name" value="PRK00155.1-3"/>
    <property type="match status" value="1"/>
</dbReference>
<dbReference type="PROSITE" id="PS01295">
    <property type="entry name" value="ISPD"/>
    <property type="match status" value="1"/>
</dbReference>
<evidence type="ECO:0000313" key="3">
    <source>
        <dbReference type="EMBL" id="QOY60350.1"/>
    </source>
</evidence>
<keyword evidence="1 3" id="KW-0808">Transferase</keyword>
<dbReference type="InterPro" id="IPR029044">
    <property type="entry name" value="Nucleotide-diphossugar_trans"/>
</dbReference>
<dbReference type="Proteomes" id="UP000593735">
    <property type="component" value="Chromosome"/>
</dbReference>
<dbReference type="RefSeq" id="WP_194370705.1">
    <property type="nucleotide sequence ID" value="NZ_CP063767.1"/>
</dbReference>
<evidence type="ECO:0000313" key="4">
    <source>
        <dbReference type="Proteomes" id="UP000593735"/>
    </source>
</evidence>
<dbReference type="PANTHER" id="PTHR43015">
    <property type="entry name" value="D-RIBITOL-5-PHOSPHATE CYTIDYLYLTRANSFERASE"/>
    <property type="match status" value="1"/>
</dbReference>
<protein>
    <submittedName>
        <fullName evidence="3">2-C-methyl-D-erythritol 4-phosphate cytidylyltransferase</fullName>
    </submittedName>
</protein>
<gene>
    <name evidence="3" type="ORF">INP52_08045</name>
</gene>
<dbReference type="GO" id="GO:0005829">
    <property type="term" value="C:cytosol"/>
    <property type="evidence" value="ECO:0007669"/>
    <property type="project" value="TreeGrafter"/>
</dbReference>
<accession>A0A7S7M7T9</accession>
<dbReference type="EMBL" id="CP063767">
    <property type="protein sequence ID" value="QOY60350.1"/>
    <property type="molecule type" value="Genomic_DNA"/>
</dbReference>
<keyword evidence="2 3" id="KW-0548">Nucleotidyltransferase</keyword>
<dbReference type="KEGG" id="tio:INP52_08045"/>
<dbReference type="Pfam" id="PF01128">
    <property type="entry name" value="IspD"/>
    <property type="match status" value="1"/>
</dbReference>
<proteinExistence type="predicted"/>
<dbReference type="PANTHER" id="PTHR43015:SF1">
    <property type="entry name" value="D-RIBITOL-5-PHOSPHATE CYTIDYLYLTRANSFERASE"/>
    <property type="match status" value="1"/>
</dbReference>
<dbReference type="CDD" id="cd02516">
    <property type="entry name" value="CDP-ME_synthetase"/>
    <property type="match status" value="1"/>
</dbReference>
<dbReference type="InterPro" id="IPR018294">
    <property type="entry name" value="ISPD_synthase_CS"/>
</dbReference>
<sequence length="239" mass="26268">MNVAVLFAGGVGKRMHSRELPKQFLEIHGKPIIVHTAALFEEHPDIDSIVVSCHPDWISHCKDIFENYGISKVKAVVPGGETGQLSIYSGLCAAEKLAAGERSIVLIHDGVRPLIAHKTITDNLESVRSYGSAITTIEASETVVEVTEDGSIASVPPRRNIRLARAPQSFWLEEILAAHRRAITEGRSDFVDSATMMMEYGHGLHLIDGPVENIKITTPGDFFSMRAILDARENEQIYV</sequence>
<evidence type="ECO:0000256" key="2">
    <source>
        <dbReference type="ARBA" id="ARBA00022695"/>
    </source>
</evidence>
<dbReference type="AlphaFoldDB" id="A0A7S7M7T9"/>
<dbReference type="GO" id="GO:0050518">
    <property type="term" value="F:2-C-methyl-D-erythritol 4-phosphate cytidylyltransferase activity"/>
    <property type="evidence" value="ECO:0007669"/>
    <property type="project" value="UniProtKB-ARBA"/>
</dbReference>
<dbReference type="GO" id="GO:0008299">
    <property type="term" value="P:isoprenoid biosynthetic process"/>
    <property type="evidence" value="ECO:0007669"/>
    <property type="project" value="InterPro"/>
</dbReference>
<name>A0A7S7M7T9_9ACTN</name>
<reference evidence="3 4" key="1">
    <citation type="submission" date="2020-10" db="EMBL/GenBank/DDBJ databases">
        <title>Olsenella immobilis sp.nov., isolated from the mud in a fermentation cellar used for the production of Chinese strong-flavoured liquor.</title>
        <authorList>
            <person name="Lu L."/>
        </authorList>
    </citation>
    <scope>NUCLEOTIDE SEQUENCE [LARGE SCALE GENOMIC DNA]</scope>
    <source>
        <strain evidence="3 4">LZLJ-2</strain>
    </source>
</reference>
<dbReference type="InterPro" id="IPR034683">
    <property type="entry name" value="IspD/TarI"/>
</dbReference>
<organism evidence="3 4">
    <name type="scientific">Thermophilibacter immobilis</name>
    <dbReference type="NCBI Taxonomy" id="2779519"/>
    <lineage>
        <taxon>Bacteria</taxon>
        <taxon>Bacillati</taxon>
        <taxon>Actinomycetota</taxon>
        <taxon>Coriobacteriia</taxon>
        <taxon>Coriobacteriales</taxon>
        <taxon>Atopobiaceae</taxon>
        <taxon>Thermophilibacter</taxon>
    </lineage>
</organism>
<dbReference type="SUPFAM" id="SSF53448">
    <property type="entry name" value="Nucleotide-diphospho-sugar transferases"/>
    <property type="match status" value="1"/>
</dbReference>
<dbReference type="Gene3D" id="3.90.550.10">
    <property type="entry name" value="Spore Coat Polysaccharide Biosynthesis Protein SpsA, Chain A"/>
    <property type="match status" value="1"/>
</dbReference>
<keyword evidence="4" id="KW-1185">Reference proteome</keyword>
<evidence type="ECO:0000256" key="1">
    <source>
        <dbReference type="ARBA" id="ARBA00022679"/>
    </source>
</evidence>